<evidence type="ECO:0000256" key="1">
    <source>
        <dbReference type="ARBA" id="ARBA00022468"/>
    </source>
</evidence>
<keyword evidence="3" id="KW-0677">Repeat</keyword>
<dbReference type="Proteomes" id="UP000187209">
    <property type="component" value="Unassembled WGS sequence"/>
</dbReference>
<dbReference type="GO" id="GO:0005634">
    <property type="term" value="C:nucleus"/>
    <property type="evidence" value="ECO:0007669"/>
    <property type="project" value="TreeGrafter"/>
</dbReference>
<dbReference type="GO" id="GO:0048471">
    <property type="term" value="C:perinuclear region of cytoplasm"/>
    <property type="evidence" value="ECO:0007669"/>
    <property type="project" value="TreeGrafter"/>
</dbReference>
<evidence type="ECO:0000313" key="6">
    <source>
        <dbReference type="Proteomes" id="UP000187209"/>
    </source>
</evidence>
<accession>A0A1R2CK65</accession>
<keyword evidence="1" id="KW-0343">GTPase activation</keyword>
<sequence>MRKNADGQRIKKNKGMLEKEEIAQYDESGNIISVTYKYKNPIFSIFEDDLFAELYNARCHDTGESLDAEGARAFREEILKRNDQNTEVINLYSLRLGINSIVSLANSLICRKLTRLNLADNAISDYGMHAVKNILESTEIEFLNLSSNMISGDGLEHLVEVISTHSSLKVLNLGLYEGSMRKNSLSLSGAASLAAILLKNTSLDTLILEDNDISANGGECFGIALTQNCNLKHLKLAENDLRTEGASLIIKNASKLESLDLSKNYITADAGQILEKLLSTSRRLKKIVLEYNELLPAGAEFIAKGLRRNAILTHLNLKGNILGDDGVQFLVNVLQENKTIRELNLSLNEIGPMGSSAIAQILTQTKIKTLDISKNYLGDEALIVFAGILGTNDIPCKLKSLNAGSCRIGDRGVEIFITAIIENKHLNFLNLSDNFISEKLETLILECLDKNYFLCKVLLKGNRLSHSCISRVKRICDRNRKEHENAEPNRLKNEQYRLEYERRKLAQAEDLLHKQISEVDKVKEMREDIMTQIEVLRENEKSKREYERQKIQEEQAMIADKEARIKKARAELDAMKAKYQKIIEDMKCEYEEKVSKRDQIQREIELLEAENKDLENEMPEMIKDLQEKINSTKKETASLEEETRLVREEMQKVEQELQALRAAQASQPAPDGQKESKKTRKSTKKK</sequence>
<dbReference type="SMART" id="SM00368">
    <property type="entry name" value="LRR_RI"/>
    <property type="match status" value="12"/>
</dbReference>
<dbReference type="PANTHER" id="PTHR24113:SF12">
    <property type="entry name" value="RAN GTPASE-ACTIVATING PROTEIN 1"/>
    <property type="match status" value="1"/>
</dbReference>
<feature type="compositionally biased region" description="Low complexity" evidence="4">
    <location>
        <begin position="656"/>
        <end position="670"/>
    </location>
</feature>
<dbReference type="InterPro" id="IPR032675">
    <property type="entry name" value="LRR_dom_sf"/>
</dbReference>
<evidence type="ECO:0000256" key="4">
    <source>
        <dbReference type="SAM" id="MobiDB-lite"/>
    </source>
</evidence>
<keyword evidence="2" id="KW-0433">Leucine-rich repeat</keyword>
<reference evidence="5 6" key="1">
    <citation type="submission" date="2016-11" db="EMBL/GenBank/DDBJ databases">
        <title>The macronuclear genome of Stentor coeruleus: a giant cell with tiny introns.</title>
        <authorList>
            <person name="Slabodnick M."/>
            <person name="Ruby J.G."/>
            <person name="Reiff S.B."/>
            <person name="Swart E.C."/>
            <person name="Gosai S."/>
            <person name="Prabakaran S."/>
            <person name="Witkowska E."/>
            <person name="Larue G.E."/>
            <person name="Fisher S."/>
            <person name="Freeman R.M."/>
            <person name="Gunawardena J."/>
            <person name="Chu W."/>
            <person name="Stover N.A."/>
            <person name="Gregory B.D."/>
            <person name="Nowacki M."/>
            <person name="Derisi J."/>
            <person name="Roy S.W."/>
            <person name="Marshall W.F."/>
            <person name="Sood P."/>
        </authorList>
    </citation>
    <scope>NUCLEOTIDE SEQUENCE [LARGE SCALE GENOMIC DNA]</scope>
    <source>
        <strain evidence="5">WM001</strain>
    </source>
</reference>
<proteinExistence type="predicted"/>
<evidence type="ECO:0000313" key="5">
    <source>
        <dbReference type="EMBL" id="OMJ89397.1"/>
    </source>
</evidence>
<dbReference type="AlphaFoldDB" id="A0A1R2CK65"/>
<keyword evidence="6" id="KW-1185">Reference proteome</keyword>
<comment type="caution">
    <text evidence="5">The sequence shown here is derived from an EMBL/GenBank/DDBJ whole genome shotgun (WGS) entry which is preliminary data.</text>
</comment>
<dbReference type="GO" id="GO:0031267">
    <property type="term" value="F:small GTPase binding"/>
    <property type="evidence" value="ECO:0007669"/>
    <property type="project" value="TreeGrafter"/>
</dbReference>
<dbReference type="InterPro" id="IPR001611">
    <property type="entry name" value="Leu-rich_rpt"/>
</dbReference>
<evidence type="ECO:0000256" key="2">
    <source>
        <dbReference type="ARBA" id="ARBA00022614"/>
    </source>
</evidence>
<evidence type="ECO:0000256" key="3">
    <source>
        <dbReference type="ARBA" id="ARBA00022737"/>
    </source>
</evidence>
<dbReference type="GO" id="GO:0005829">
    <property type="term" value="C:cytosol"/>
    <property type="evidence" value="ECO:0007669"/>
    <property type="project" value="TreeGrafter"/>
</dbReference>
<feature type="region of interest" description="Disordered" evidence="4">
    <location>
        <begin position="656"/>
        <end position="686"/>
    </location>
</feature>
<dbReference type="Pfam" id="PF13516">
    <property type="entry name" value="LRR_6"/>
    <property type="match status" value="6"/>
</dbReference>
<dbReference type="Gene3D" id="3.80.10.10">
    <property type="entry name" value="Ribonuclease Inhibitor"/>
    <property type="match status" value="4"/>
</dbReference>
<dbReference type="EMBL" id="MPUH01000127">
    <property type="protein sequence ID" value="OMJ89397.1"/>
    <property type="molecule type" value="Genomic_DNA"/>
</dbReference>
<dbReference type="PANTHER" id="PTHR24113">
    <property type="entry name" value="RAN GTPASE-ACTIVATING PROTEIN 1"/>
    <property type="match status" value="1"/>
</dbReference>
<dbReference type="GO" id="GO:0006913">
    <property type="term" value="P:nucleocytoplasmic transport"/>
    <property type="evidence" value="ECO:0007669"/>
    <property type="project" value="TreeGrafter"/>
</dbReference>
<dbReference type="OrthoDB" id="272549at2759"/>
<dbReference type="SUPFAM" id="SSF52047">
    <property type="entry name" value="RNI-like"/>
    <property type="match status" value="1"/>
</dbReference>
<protein>
    <submittedName>
        <fullName evidence="5">Uncharacterized protein</fullName>
    </submittedName>
</protein>
<feature type="compositionally biased region" description="Basic residues" evidence="4">
    <location>
        <begin position="677"/>
        <end position="686"/>
    </location>
</feature>
<gene>
    <name evidence="5" type="ORF">SteCoe_8503</name>
</gene>
<organism evidence="5 6">
    <name type="scientific">Stentor coeruleus</name>
    <dbReference type="NCBI Taxonomy" id="5963"/>
    <lineage>
        <taxon>Eukaryota</taxon>
        <taxon>Sar</taxon>
        <taxon>Alveolata</taxon>
        <taxon>Ciliophora</taxon>
        <taxon>Postciliodesmatophora</taxon>
        <taxon>Heterotrichea</taxon>
        <taxon>Heterotrichida</taxon>
        <taxon>Stentoridae</taxon>
        <taxon>Stentor</taxon>
    </lineage>
</organism>
<dbReference type="GO" id="GO:0005096">
    <property type="term" value="F:GTPase activator activity"/>
    <property type="evidence" value="ECO:0007669"/>
    <property type="project" value="UniProtKB-KW"/>
</dbReference>
<dbReference type="InterPro" id="IPR027038">
    <property type="entry name" value="RanGap"/>
</dbReference>
<name>A0A1R2CK65_9CILI</name>